<name>A0A3P7LW51_DIBLA</name>
<evidence type="ECO:0000313" key="2">
    <source>
        <dbReference type="Proteomes" id="UP000281553"/>
    </source>
</evidence>
<keyword evidence="2" id="KW-1185">Reference proteome</keyword>
<protein>
    <submittedName>
        <fullName evidence="1">Uncharacterized protein</fullName>
    </submittedName>
</protein>
<dbReference type="OrthoDB" id="6226988at2759"/>
<accession>A0A3P7LW51</accession>
<gene>
    <name evidence="1" type="ORF">DILT_LOCUS10159</name>
</gene>
<organism evidence="1 2">
    <name type="scientific">Dibothriocephalus latus</name>
    <name type="common">Fish tapeworm</name>
    <name type="synonym">Diphyllobothrium latum</name>
    <dbReference type="NCBI Taxonomy" id="60516"/>
    <lineage>
        <taxon>Eukaryota</taxon>
        <taxon>Metazoa</taxon>
        <taxon>Spiralia</taxon>
        <taxon>Lophotrochozoa</taxon>
        <taxon>Platyhelminthes</taxon>
        <taxon>Cestoda</taxon>
        <taxon>Eucestoda</taxon>
        <taxon>Diphyllobothriidea</taxon>
        <taxon>Diphyllobothriidae</taxon>
        <taxon>Dibothriocephalus</taxon>
    </lineage>
</organism>
<reference evidence="1 2" key="1">
    <citation type="submission" date="2018-11" db="EMBL/GenBank/DDBJ databases">
        <authorList>
            <consortium name="Pathogen Informatics"/>
        </authorList>
    </citation>
    <scope>NUCLEOTIDE SEQUENCE [LARGE SCALE GENOMIC DNA]</scope>
</reference>
<dbReference type="EMBL" id="UYRU01058917">
    <property type="protein sequence ID" value="VDN14328.1"/>
    <property type="molecule type" value="Genomic_DNA"/>
</dbReference>
<dbReference type="Proteomes" id="UP000281553">
    <property type="component" value="Unassembled WGS sequence"/>
</dbReference>
<sequence>MCTDLTLACNLLAKKPVSLQPENKTMIDEKTLLYCAYGSQTQVVGVVQLDIFLGPTTRSGNTTSKSSQLSFDEESLLGGRYFVTCVVIVGGRPWWASIREVGFYG</sequence>
<dbReference type="AlphaFoldDB" id="A0A3P7LW51"/>
<evidence type="ECO:0000313" key="1">
    <source>
        <dbReference type="EMBL" id="VDN14328.1"/>
    </source>
</evidence>
<proteinExistence type="predicted"/>